<evidence type="ECO:0000259" key="16">
    <source>
        <dbReference type="Pfam" id="PF08545"/>
    </source>
</evidence>
<keyword evidence="8 14" id="KW-0511">Multifunctional enzyme</keyword>
<comment type="catalytic activity">
    <reaction evidence="11">
        <text>(2S)-2-methylbutanoyl-CoA + malonyl-[ACP] + H(+) = (4S)-4-methyl-3-oxohexanoyl-[ACP] + CO2 + CoA</text>
        <dbReference type="Rhea" id="RHEA:42276"/>
        <dbReference type="Rhea" id="RHEA-COMP:9623"/>
        <dbReference type="Rhea" id="RHEA-COMP:17148"/>
        <dbReference type="ChEBI" id="CHEBI:15378"/>
        <dbReference type="ChEBI" id="CHEBI:16526"/>
        <dbReference type="ChEBI" id="CHEBI:57287"/>
        <dbReference type="ChEBI" id="CHEBI:78449"/>
        <dbReference type="ChEBI" id="CHEBI:88166"/>
        <dbReference type="ChEBI" id="CHEBI:167462"/>
        <dbReference type="EC" id="2.3.1.300"/>
    </reaction>
    <physiologicalReaction direction="left-to-right" evidence="11">
        <dbReference type="Rhea" id="RHEA:42277"/>
    </physiologicalReaction>
</comment>
<dbReference type="InterPro" id="IPR013747">
    <property type="entry name" value="ACP_syn_III_C"/>
</dbReference>
<dbReference type="STRING" id="1121302.SAMN02745163_02203"/>
<evidence type="ECO:0000256" key="13">
    <source>
        <dbReference type="ARBA" id="ARBA00052985"/>
    </source>
</evidence>
<dbReference type="NCBIfam" id="NF006829">
    <property type="entry name" value="PRK09352.1"/>
    <property type="match status" value="1"/>
</dbReference>
<dbReference type="GO" id="GO:0033818">
    <property type="term" value="F:beta-ketoacyl-acyl-carrier-protein synthase III activity"/>
    <property type="evidence" value="ECO:0007669"/>
    <property type="project" value="UniProtKB-UniRule"/>
</dbReference>
<dbReference type="PANTHER" id="PTHR43091">
    <property type="entry name" value="3-OXOACYL-[ACYL-CARRIER-PROTEIN] SYNTHASE"/>
    <property type="match status" value="1"/>
</dbReference>
<evidence type="ECO:0000256" key="9">
    <source>
        <dbReference type="ARBA" id="ARBA00023315"/>
    </source>
</evidence>
<evidence type="ECO:0000313" key="17">
    <source>
        <dbReference type="EMBL" id="SHJ58545.1"/>
    </source>
</evidence>
<organism evidence="17 18">
    <name type="scientific">Clostridium cavendishii DSM 21758</name>
    <dbReference type="NCBI Taxonomy" id="1121302"/>
    <lineage>
        <taxon>Bacteria</taxon>
        <taxon>Bacillati</taxon>
        <taxon>Bacillota</taxon>
        <taxon>Clostridia</taxon>
        <taxon>Eubacteriales</taxon>
        <taxon>Clostridiaceae</taxon>
        <taxon>Clostridium</taxon>
    </lineage>
</organism>
<keyword evidence="9 14" id="KW-0012">Acyltransferase</keyword>
<comment type="similarity">
    <text evidence="2 14">Belongs to the thiolase-like superfamily. FabH family.</text>
</comment>
<dbReference type="InterPro" id="IPR013751">
    <property type="entry name" value="ACP_syn_III_N"/>
</dbReference>
<keyword evidence="18" id="KW-1185">Reference proteome</keyword>
<evidence type="ECO:0000256" key="6">
    <source>
        <dbReference type="ARBA" id="ARBA00023098"/>
    </source>
</evidence>
<dbReference type="InterPro" id="IPR004655">
    <property type="entry name" value="FabH"/>
</dbReference>
<evidence type="ECO:0000313" key="18">
    <source>
        <dbReference type="Proteomes" id="UP000184310"/>
    </source>
</evidence>
<feature type="active site" evidence="14">
    <location>
        <position position="279"/>
    </location>
</feature>
<evidence type="ECO:0000256" key="10">
    <source>
        <dbReference type="ARBA" id="ARBA00051096"/>
    </source>
</evidence>
<evidence type="ECO:0000256" key="12">
    <source>
        <dbReference type="ARBA" id="ARBA00052467"/>
    </source>
</evidence>
<gene>
    <name evidence="14" type="primary">fabH</name>
    <name evidence="17" type="ORF">SAMN02745163_02203</name>
</gene>
<feature type="domain" description="Beta-ketoacyl-[acyl-carrier-protein] synthase III C-terminal" evidence="15">
    <location>
        <begin position="233"/>
        <end position="322"/>
    </location>
</feature>
<dbReference type="RefSeq" id="WP_072987173.1">
    <property type="nucleotide sequence ID" value="NZ_FQZB01000009.1"/>
</dbReference>
<sequence>MINSKIVGLGAYVPSNIVTNDKLSEFVDTSDEWILTRTGIKERRVSIDEDTSELATRACIEALKNASIKADDVDHIIVATVSPDMFCPSVSCIVQNNIGAVNASALDINAACSGFLYGVKLANSLIKSGEAKIVLVVGAETLSKVTDWTDRRTCVLFGDAAGAAVIKATEENGIMAVHTMAEGDKWNALKIDGIPVRNPFVKAEERAHYISMNGQEVFRFATRVIVEATRKVLKKADLNISDITYIIPHQANLRIIDYASKKLGFPIEKFYINLDRYGNTSSASVPLALYEMFQEGKLKKGDKIILVGFGGGLTYGATLIEW</sequence>
<comment type="subcellular location">
    <subcellularLocation>
        <location evidence="14">Cytoplasm</location>
    </subcellularLocation>
</comment>
<evidence type="ECO:0000256" key="11">
    <source>
        <dbReference type="ARBA" id="ARBA00052407"/>
    </source>
</evidence>
<dbReference type="NCBIfam" id="TIGR00747">
    <property type="entry name" value="fabH"/>
    <property type="match status" value="1"/>
</dbReference>
<feature type="domain" description="Beta-ketoacyl-[acyl-carrier-protein] synthase III N-terminal" evidence="16">
    <location>
        <begin position="106"/>
        <end position="183"/>
    </location>
</feature>
<dbReference type="FunFam" id="3.40.47.10:FF:000004">
    <property type="entry name" value="3-oxoacyl-[acyl-carrier-protein] synthase 3"/>
    <property type="match status" value="1"/>
</dbReference>
<dbReference type="OrthoDB" id="9815506at2"/>
<dbReference type="Gene3D" id="3.40.47.10">
    <property type="match status" value="1"/>
</dbReference>
<keyword evidence="3 14" id="KW-0444">Lipid biosynthesis</keyword>
<dbReference type="Pfam" id="PF08541">
    <property type="entry name" value="ACP_syn_III_C"/>
    <property type="match status" value="1"/>
</dbReference>
<dbReference type="SUPFAM" id="SSF53901">
    <property type="entry name" value="Thiolase-like"/>
    <property type="match status" value="1"/>
</dbReference>
<dbReference type="CDD" id="cd00830">
    <property type="entry name" value="KAS_III"/>
    <property type="match status" value="1"/>
</dbReference>
<comment type="domain">
    <text evidence="14">The last Arg residue of the ACP-binding site is essential for the weak association between ACP/AcpP and FabH.</text>
</comment>
<evidence type="ECO:0000256" key="8">
    <source>
        <dbReference type="ARBA" id="ARBA00023268"/>
    </source>
</evidence>
<proteinExistence type="inferred from homology"/>
<dbReference type="AlphaFoldDB" id="A0A1M6KHZ4"/>
<evidence type="ECO:0000256" key="1">
    <source>
        <dbReference type="ARBA" id="ARBA00005194"/>
    </source>
</evidence>
<comment type="catalytic activity">
    <reaction evidence="12">
        <text>2-methylpropanoyl-CoA + malonyl-[ACP] + H(+) = 4-methyl-3-oxopentanoyl-[ACP] + CO2 + CoA</text>
        <dbReference type="Rhea" id="RHEA:42268"/>
        <dbReference type="Rhea" id="RHEA-COMP:9623"/>
        <dbReference type="Rhea" id="RHEA-COMP:9940"/>
        <dbReference type="ChEBI" id="CHEBI:15378"/>
        <dbReference type="ChEBI" id="CHEBI:16526"/>
        <dbReference type="ChEBI" id="CHEBI:57287"/>
        <dbReference type="ChEBI" id="CHEBI:57338"/>
        <dbReference type="ChEBI" id="CHEBI:78449"/>
        <dbReference type="ChEBI" id="CHEBI:78820"/>
        <dbReference type="EC" id="2.3.1.300"/>
    </reaction>
    <physiologicalReaction direction="left-to-right" evidence="12">
        <dbReference type="Rhea" id="RHEA:42269"/>
    </physiologicalReaction>
</comment>
<name>A0A1M6KHZ4_9CLOT</name>
<feature type="region of interest" description="ACP-binding" evidence="14">
    <location>
        <begin position="250"/>
        <end position="254"/>
    </location>
</feature>
<comment type="subunit">
    <text evidence="14">Homodimer.</text>
</comment>
<reference evidence="17 18" key="1">
    <citation type="submission" date="2016-11" db="EMBL/GenBank/DDBJ databases">
        <authorList>
            <person name="Jaros S."/>
            <person name="Januszkiewicz K."/>
            <person name="Wedrychowicz H."/>
        </authorList>
    </citation>
    <scope>NUCLEOTIDE SEQUENCE [LARGE SCALE GENOMIC DNA]</scope>
    <source>
        <strain evidence="17 18">DSM 21758</strain>
    </source>
</reference>
<evidence type="ECO:0000256" key="7">
    <source>
        <dbReference type="ARBA" id="ARBA00023160"/>
    </source>
</evidence>
<dbReference type="GO" id="GO:0005737">
    <property type="term" value="C:cytoplasm"/>
    <property type="evidence" value="ECO:0007669"/>
    <property type="project" value="UniProtKB-SubCell"/>
</dbReference>
<evidence type="ECO:0000256" key="3">
    <source>
        <dbReference type="ARBA" id="ARBA00022516"/>
    </source>
</evidence>
<comment type="pathway">
    <text evidence="1 14">Lipid metabolism; fatty acid biosynthesis.</text>
</comment>
<comment type="catalytic activity">
    <reaction evidence="13">
        <text>3-methylbutanoyl-CoA + malonyl-[ACP] + H(+) = 5-methyl-3-oxohexanoyl-[ACP] + CO2 + CoA</text>
        <dbReference type="Rhea" id="RHEA:42272"/>
        <dbReference type="Rhea" id="RHEA-COMP:9623"/>
        <dbReference type="Rhea" id="RHEA-COMP:9941"/>
        <dbReference type="ChEBI" id="CHEBI:15378"/>
        <dbReference type="ChEBI" id="CHEBI:16526"/>
        <dbReference type="ChEBI" id="CHEBI:57287"/>
        <dbReference type="ChEBI" id="CHEBI:57345"/>
        <dbReference type="ChEBI" id="CHEBI:78449"/>
        <dbReference type="ChEBI" id="CHEBI:78822"/>
        <dbReference type="EC" id="2.3.1.300"/>
    </reaction>
    <physiologicalReaction direction="left-to-right" evidence="13">
        <dbReference type="Rhea" id="RHEA:42273"/>
    </physiologicalReaction>
</comment>
<protein>
    <recommendedName>
        <fullName evidence="14">Beta-ketoacyl-[acyl-carrier-protein] synthase III</fullName>
        <shortName evidence="14">Beta-ketoacyl-ACP synthase III</shortName>
        <shortName evidence="14">KAS III</shortName>
        <ecNumber evidence="14">2.3.1.180</ecNumber>
    </recommendedName>
    <alternativeName>
        <fullName evidence="14">3-oxoacyl-[acyl-carrier-protein] synthase 3</fullName>
    </alternativeName>
    <alternativeName>
        <fullName evidence="14">3-oxoacyl-[acyl-carrier-protein] synthase III</fullName>
    </alternativeName>
</protein>
<comment type="function">
    <text evidence="14">Catalyzes the condensation reaction of fatty acid synthesis by the addition to an acyl acceptor of two carbons from malonyl-ACP. Catalyzes the first condensation reaction which initiates fatty acid synthesis and may therefore play a role in governing the total rate of fatty acid production. Possesses both acetoacetyl-ACP synthase and acetyl transacylase activities. Its substrate specificity determines the biosynthesis of branched-chain and/or straight-chain of fatty acids.</text>
</comment>
<dbReference type="Pfam" id="PF08545">
    <property type="entry name" value="ACP_syn_III"/>
    <property type="match status" value="1"/>
</dbReference>
<dbReference type="EC" id="2.3.1.180" evidence="14"/>
<accession>A0A1M6KHZ4</accession>
<dbReference type="PANTHER" id="PTHR43091:SF1">
    <property type="entry name" value="BETA-KETOACYL-[ACYL-CARRIER-PROTEIN] SYNTHASE III, CHLOROPLASTIC"/>
    <property type="match status" value="1"/>
</dbReference>
<keyword evidence="14" id="KW-0963">Cytoplasm</keyword>
<dbReference type="HAMAP" id="MF_01815">
    <property type="entry name" value="FabH"/>
    <property type="match status" value="1"/>
</dbReference>
<keyword evidence="5 14" id="KW-0276">Fatty acid metabolism</keyword>
<evidence type="ECO:0000256" key="14">
    <source>
        <dbReference type="HAMAP-Rule" id="MF_01815"/>
    </source>
</evidence>
<keyword evidence="6 14" id="KW-0443">Lipid metabolism</keyword>
<comment type="catalytic activity">
    <reaction evidence="10">
        <text>malonyl-[ACP] + acetyl-CoA + H(+) = 3-oxobutanoyl-[ACP] + CO2 + CoA</text>
        <dbReference type="Rhea" id="RHEA:12080"/>
        <dbReference type="Rhea" id="RHEA-COMP:9623"/>
        <dbReference type="Rhea" id="RHEA-COMP:9625"/>
        <dbReference type="ChEBI" id="CHEBI:15378"/>
        <dbReference type="ChEBI" id="CHEBI:16526"/>
        <dbReference type="ChEBI" id="CHEBI:57287"/>
        <dbReference type="ChEBI" id="CHEBI:57288"/>
        <dbReference type="ChEBI" id="CHEBI:78449"/>
        <dbReference type="ChEBI" id="CHEBI:78450"/>
        <dbReference type="EC" id="2.3.1.180"/>
    </reaction>
    <physiologicalReaction direction="left-to-right" evidence="10">
        <dbReference type="Rhea" id="RHEA:12081"/>
    </physiologicalReaction>
</comment>
<dbReference type="InterPro" id="IPR016039">
    <property type="entry name" value="Thiolase-like"/>
</dbReference>
<evidence type="ECO:0000259" key="15">
    <source>
        <dbReference type="Pfam" id="PF08541"/>
    </source>
</evidence>
<dbReference type="GO" id="GO:0004315">
    <property type="term" value="F:3-oxoacyl-[acyl-carrier-protein] synthase activity"/>
    <property type="evidence" value="ECO:0007669"/>
    <property type="project" value="InterPro"/>
</dbReference>
<evidence type="ECO:0000256" key="5">
    <source>
        <dbReference type="ARBA" id="ARBA00022832"/>
    </source>
</evidence>
<keyword evidence="4 14" id="KW-0808">Transferase</keyword>
<keyword evidence="7 14" id="KW-0275">Fatty acid biosynthesis</keyword>
<feature type="active site" evidence="14">
    <location>
        <position position="249"/>
    </location>
</feature>
<evidence type="ECO:0000256" key="4">
    <source>
        <dbReference type="ARBA" id="ARBA00022679"/>
    </source>
</evidence>
<dbReference type="UniPathway" id="UPA00094"/>
<dbReference type="GO" id="GO:0006633">
    <property type="term" value="P:fatty acid biosynthetic process"/>
    <property type="evidence" value="ECO:0007669"/>
    <property type="project" value="UniProtKB-UniRule"/>
</dbReference>
<dbReference type="EMBL" id="FQZB01000009">
    <property type="protein sequence ID" value="SHJ58545.1"/>
    <property type="molecule type" value="Genomic_DNA"/>
</dbReference>
<evidence type="ECO:0000256" key="2">
    <source>
        <dbReference type="ARBA" id="ARBA00008642"/>
    </source>
</evidence>
<feature type="active site" evidence="14">
    <location>
        <position position="112"/>
    </location>
</feature>
<dbReference type="Proteomes" id="UP000184310">
    <property type="component" value="Unassembled WGS sequence"/>
</dbReference>